<dbReference type="GO" id="GO:0005930">
    <property type="term" value="C:axoneme"/>
    <property type="evidence" value="ECO:0007669"/>
    <property type="project" value="TreeGrafter"/>
</dbReference>
<dbReference type="Proteomes" id="UP001168821">
    <property type="component" value="Unassembled WGS sequence"/>
</dbReference>
<dbReference type="GO" id="GO:0034464">
    <property type="term" value="C:BBSome"/>
    <property type="evidence" value="ECO:0007669"/>
    <property type="project" value="TreeGrafter"/>
</dbReference>
<dbReference type="Pfam" id="PF23743">
    <property type="entry name" value="Beta-prop_BBS7"/>
    <property type="match status" value="1"/>
</dbReference>
<organism evidence="2 3">
    <name type="scientific">Zophobas morio</name>
    <dbReference type="NCBI Taxonomy" id="2755281"/>
    <lineage>
        <taxon>Eukaryota</taxon>
        <taxon>Metazoa</taxon>
        <taxon>Ecdysozoa</taxon>
        <taxon>Arthropoda</taxon>
        <taxon>Hexapoda</taxon>
        <taxon>Insecta</taxon>
        <taxon>Pterygota</taxon>
        <taxon>Neoptera</taxon>
        <taxon>Endopterygota</taxon>
        <taxon>Coleoptera</taxon>
        <taxon>Polyphaga</taxon>
        <taxon>Cucujiformia</taxon>
        <taxon>Tenebrionidae</taxon>
        <taxon>Zophobas</taxon>
    </lineage>
</organism>
<evidence type="ECO:0000313" key="2">
    <source>
        <dbReference type="EMBL" id="KAJ3657514.1"/>
    </source>
</evidence>
<evidence type="ECO:0000259" key="1">
    <source>
        <dbReference type="Pfam" id="PF23743"/>
    </source>
</evidence>
<name>A0AA38IMA9_9CUCU</name>
<dbReference type="GO" id="GO:0060271">
    <property type="term" value="P:cilium assembly"/>
    <property type="evidence" value="ECO:0007669"/>
    <property type="project" value="TreeGrafter"/>
</dbReference>
<dbReference type="GO" id="GO:0016020">
    <property type="term" value="C:membrane"/>
    <property type="evidence" value="ECO:0007669"/>
    <property type="project" value="TreeGrafter"/>
</dbReference>
<dbReference type="InterPro" id="IPR056332">
    <property type="entry name" value="Beta-prop_BBS7"/>
</dbReference>
<dbReference type="AlphaFoldDB" id="A0AA38IMA9"/>
<dbReference type="PANTHER" id="PTHR16074:SF4">
    <property type="entry name" value="BARDET-BIEDL SYNDROME 7 PROTEIN"/>
    <property type="match status" value="1"/>
</dbReference>
<dbReference type="EMBL" id="JALNTZ010000003">
    <property type="protein sequence ID" value="KAJ3657514.1"/>
    <property type="molecule type" value="Genomic_DNA"/>
</dbReference>
<dbReference type="InterPro" id="IPR036322">
    <property type="entry name" value="WD40_repeat_dom_sf"/>
</dbReference>
<dbReference type="SUPFAM" id="SSF50978">
    <property type="entry name" value="WD40 repeat-like"/>
    <property type="match status" value="1"/>
</dbReference>
<dbReference type="GO" id="GO:0036064">
    <property type="term" value="C:ciliary basal body"/>
    <property type="evidence" value="ECO:0007669"/>
    <property type="project" value="TreeGrafter"/>
</dbReference>
<evidence type="ECO:0000313" key="3">
    <source>
        <dbReference type="Proteomes" id="UP001168821"/>
    </source>
</evidence>
<sequence length="289" mass="31889">MELELSRVDYTIVGITSTNCLKLLPPSAAKETQKVAVADNDGILQIFSVKKEDIQLHFKTLPGPTILSLQLGGAIGSPTDKIFVASENEVRGYTKKGKLFLTFDSGMTETITSMFVLGNDLFLCGKHIYNHFRDCKDVGSYLCGDRIVDVVAFYADKTRRLMSLIACEGRMIRALEHARVTLSMEVESSPTLLHILEEDGTKTTLFGTVDGRVGILDVENQHGFDRWLIDNSSNSSTISCLDTYDMTGNGTKNLVLGRQDGTIEVYIINVNDKMDSSILIYSHVSTTIV</sequence>
<comment type="caution">
    <text evidence="2">The sequence shown here is derived from an EMBL/GenBank/DDBJ whole genome shotgun (WGS) entry which is preliminary data.</text>
</comment>
<gene>
    <name evidence="2" type="ORF">Zmor_009310</name>
</gene>
<dbReference type="GO" id="GO:0043005">
    <property type="term" value="C:neuron projection"/>
    <property type="evidence" value="ECO:0007669"/>
    <property type="project" value="TreeGrafter"/>
</dbReference>
<dbReference type="PANTHER" id="PTHR16074">
    <property type="entry name" value="BARDET-BIEDL SYNDROME 7 PROTEIN"/>
    <property type="match status" value="1"/>
</dbReference>
<protein>
    <recommendedName>
        <fullName evidence="1">BBS7 beta-propeller domain-containing protein</fullName>
    </recommendedName>
</protein>
<reference evidence="2" key="1">
    <citation type="journal article" date="2023" name="G3 (Bethesda)">
        <title>Whole genome assemblies of Zophobas morio and Tenebrio molitor.</title>
        <authorList>
            <person name="Kaur S."/>
            <person name="Stinson S.A."/>
            <person name="diCenzo G.C."/>
        </authorList>
    </citation>
    <scope>NUCLEOTIDE SEQUENCE</scope>
    <source>
        <strain evidence="2">QUZm001</strain>
    </source>
</reference>
<accession>A0AA38IMA9</accession>
<dbReference type="GO" id="GO:0008104">
    <property type="term" value="P:intracellular protein localization"/>
    <property type="evidence" value="ECO:0007669"/>
    <property type="project" value="TreeGrafter"/>
</dbReference>
<keyword evidence="3" id="KW-1185">Reference proteome</keyword>
<proteinExistence type="predicted"/>
<feature type="domain" description="BBS7 beta-propeller" evidence="1">
    <location>
        <begin position="21"/>
        <end position="282"/>
    </location>
</feature>